<evidence type="ECO:0000259" key="15">
    <source>
        <dbReference type="PROSITE" id="PS51215"/>
    </source>
</evidence>
<dbReference type="PROSITE" id="PS51215">
    <property type="entry name" value="AWS"/>
    <property type="match status" value="1"/>
</dbReference>
<dbReference type="SUPFAM" id="SSF82199">
    <property type="entry name" value="SET domain"/>
    <property type="match status" value="1"/>
</dbReference>
<comment type="subcellular location">
    <subcellularLocation>
        <location evidence="2">Chromosome</location>
    </subcellularLocation>
    <subcellularLocation>
        <location evidence="1">Nucleus</location>
    </subcellularLocation>
</comment>
<feature type="region of interest" description="Disordered" evidence="11">
    <location>
        <begin position="741"/>
        <end position="815"/>
    </location>
</feature>
<dbReference type="Gene3D" id="3.30.40.100">
    <property type="match status" value="1"/>
</dbReference>
<evidence type="ECO:0000259" key="12">
    <source>
        <dbReference type="PROSITE" id="PS50280"/>
    </source>
</evidence>
<keyword evidence="9" id="KW-0862">Zinc</keyword>
<dbReference type="InterPro" id="IPR001214">
    <property type="entry name" value="SET_dom"/>
</dbReference>
<feature type="domain" description="CW-type" evidence="14">
    <location>
        <begin position="5"/>
        <end position="58"/>
    </location>
</feature>
<dbReference type="AlphaFoldDB" id="A0AAW1Q8Y9"/>
<dbReference type="CDD" id="cd19172">
    <property type="entry name" value="SET_SETD2"/>
    <property type="match status" value="1"/>
</dbReference>
<dbReference type="Pfam" id="PF17907">
    <property type="entry name" value="AWS"/>
    <property type="match status" value="1"/>
</dbReference>
<dbReference type="PANTHER" id="PTHR22884">
    <property type="entry name" value="SET DOMAIN PROTEINS"/>
    <property type="match status" value="1"/>
</dbReference>
<feature type="region of interest" description="Disordered" evidence="11">
    <location>
        <begin position="393"/>
        <end position="420"/>
    </location>
</feature>
<dbReference type="EMBL" id="JALJOR010000004">
    <property type="protein sequence ID" value="KAK9817922.1"/>
    <property type="molecule type" value="Genomic_DNA"/>
</dbReference>
<proteinExistence type="predicted"/>
<dbReference type="GO" id="GO:0005634">
    <property type="term" value="C:nucleus"/>
    <property type="evidence" value="ECO:0007669"/>
    <property type="project" value="UniProtKB-SubCell"/>
</dbReference>
<evidence type="ECO:0000256" key="2">
    <source>
        <dbReference type="ARBA" id="ARBA00004286"/>
    </source>
</evidence>
<dbReference type="PROSITE" id="PS50868">
    <property type="entry name" value="POST_SET"/>
    <property type="match status" value="1"/>
</dbReference>
<keyword evidence="4" id="KW-0489">Methyltransferase</keyword>
<dbReference type="GO" id="GO:0005694">
    <property type="term" value="C:chromosome"/>
    <property type="evidence" value="ECO:0007669"/>
    <property type="project" value="UniProtKB-SubCell"/>
</dbReference>
<evidence type="ECO:0000256" key="7">
    <source>
        <dbReference type="ARBA" id="ARBA00022723"/>
    </source>
</evidence>
<feature type="compositionally biased region" description="Acidic residues" evidence="11">
    <location>
        <begin position="62"/>
        <end position="74"/>
    </location>
</feature>
<name>A0AAW1Q8Y9_9CHLO</name>
<keyword evidence="5" id="KW-0808">Transferase</keyword>
<accession>A0AAW1Q8Y9</accession>
<dbReference type="InterPro" id="IPR011124">
    <property type="entry name" value="Znf_CW"/>
</dbReference>
<sequence length="953" mass="107425">MVNPDSAASSWVACDSCGKWRRLPKALVELLEDDAPWYCEQNPQASLANCDAPQELTNEQIDQEMESSEDEGGSEDERERREKRRRRPAVWQLITKNIYTHRERKMQDEDDIMICQCRRTRDGSPGCGPDCLNRMLNIECVEDYCPCEEQCSNQMFSKRQYADLEKRRAGSKGFGLFTKQDLQAGAFIIEYIGEVLEEEEYMRRKEYYIAAGQRHYYFMNVGNGEVIDACRKGALGRFINHSCDPNCETQKWVVHGELAIGLFAQRDIKAGEELTFDYNFERYGDKPMRCLCGSASCRGFIGGTQEINADRDFDEPEDASMDPEPIMVTEGEEDELLAAILDSNVGLADQEFDADVRKKLHQLAVKHKVPIDWESSDDDENDESKSSMDQIELTTAGKGDGDVVVSKPRQPPSRDVVSIPSSAWPPLKFKRRSEVDRRLDTLATSQGRLREPNTNNIVRMLRLFNLCDIASTGAPALESPVPGSRYLLKLPPRKEQQAKADEPAEPSDAALAEARKENGHHASTSEPAKESSPEAGEILPNGNASPAPAPRPGPCKPAHREGGLRQQDSDGRERERSRSKSRERERPGSTSHREDGELPAVREAVRFEPPREGLRYEERLGSSRELTARQRARMADLSLLLDVILKTNSSSAKKEFCRCGTLRQLQSTIGRCTGPYYSVILKKMLRVVECLPFTADDLHQTSSAHGSFADVLKQLSMHADAEVRNRSKDLLKKFPMSECSEGVQRSATAHDTVGLPPSSGRGGNPSSSSAFWGERGDRERVGRSVSRLMRPTRFSPAVDPITASPAPSTWATPPSTFSKKIMRPAYAPSPQYPMPSLQPAYSQDDPGIDYSPDKRWDAPNARFEAFVDYTVRHRLGKYTQPVHPNYITADDFSRLYKKIKHNVVEAEQKTFEDRRRNNMGEKPIERDKMEERIKTYVRETVKAHNLKKRMGLA</sequence>
<feature type="domain" description="SET" evidence="12">
    <location>
        <begin position="162"/>
        <end position="279"/>
    </location>
</feature>
<protein>
    <submittedName>
        <fullName evidence="16">Uncharacterized protein</fullName>
    </submittedName>
</protein>
<dbReference type="PROSITE" id="PS50280">
    <property type="entry name" value="SET"/>
    <property type="match status" value="1"/>
</dbReference>
<evidence type="ECO:0000256" key="5">
    <source>
        <dbReference type="ARBA" id="ARBA00022679"/>
    </source>
</evidence>
<evidence type="ECO:0000259" key="14">
    <source>
        <dbReference type="PROSITE" id="PS51050"/>
    </source>
</evidence>
<feature type="domain" description="AWS" evidence="15">
    <location>
        <begin position="110"/>
        <end position="160"/>
    </location>
</feature>
<keyword evidence="6" id="KW-0949">S-adenosyl-L-methionine</keyword>
<evidence type="ECO:0000256" key="1">
    <source>
        <dbReference type="ARBA" id="ARBA00004123"/>
    </source>
</evidence>
<dbReference type="Gene3D" id="2.170.270.10">
    <property type="entry name" value="SET domain"/>
    <property type="match status" value="1"/>
</dbReference>
<evidence type="ECO:0000313" key="16">
    <source>
        <dbReference type="EMBL" id="KAK9817922.1"/>
    </source>
</evidence>
<evidence type="ECO:0000256" key="4">
    <source>
        <dbReference type="ARBA" id="ARBA00022603"/>
    </source>
</evidence>
<feature type="region of interest" description="Disordered" evidence="11">
    <location>
        <begin position="62"/>
        <end position="86"/>
    </location>
</feature>
<organism evidence="16 17">
    <name type="scientific">[Myrmecia] bisecta</name>
    <dbReference type="NCBI Taxonomy" id="41462"/>
    <lineage>
        <taxon>Eukaryota</taxon>
        <taxon>Viridiplantae</taxon>
        <taxon>Chlorophyta</taxon>
        <taxon>core chlorophytes</taxon>
        <taxon>Trebouxiophyceae</taxon>
        <taxon>Trebouxiales</taxon>
        <taxon>Trebouxiaceae</taxon>
        <taxon>Myrmecia</taxon>
    </lineage>
</organism>
<dbReference type="InterPro" id="IPR003616">
    <property type="entry name" value="Post-SET_dom"/>
</dbReference>
<evidence type="ECO:0000313" key="17">
    <source>
        <dbReference type="Proteomes" id="UP001489004"/>
    </source>
</evidence>
<dbReference type="GO" id="GO:0008270">
    <property type="term" value="F:zinc ion binding"/>
    <property type="evidence" value="ECO:0007669"/>
    <property type="project" value="UniProtKB-KW"/>
</dbReference>
<keyword evidence="7" id="KW-0479">Metal-binding</keyword>
<evidence type="ECO:0000256" key="10">
    <source>
        <dbReference type="ARBA" id="ARBA00023242"/>
    </source>
</evidence>
<feature type="compositionally biased region" description="Basic and acidic residues" evidence="11">
    <location>
        <begin position="493"/>
        <end position="502"/>
    </location>
</feature>
<comment type="caution">
    <text evidence="16">The sequence shown here is derived from an EMBL/GenBank/DDBJ whole genome shotgun (WGS) entry which is preliminary data.</text>
</comment>
<dbReference type="InterPro" id="IPR006560">
    <property type="entry name" value="AWS_dom"/>
</dbReference>
<evidence type="ECO:0000256" key="9">
    <source>
        <dbReference type="ARBA" id="ARBA00022833"/>
    </source>
</evidence>
<evidence type="ECO:0000256" key="6">
    <source>
        <dbReference type="ARBA" id="ARBA00022691"/>
    </source>
</evidence>
<keyword evidence="17" id="KW-1185">Reference proteome</keyword>
<dbReference type="Pfam" id="PF00856">
    <property type="entry name" value="SET"/>
    <property type="match status" value="1"/>
</dbReference>
<dbReference type="GO" id="GO:0046975">
    <property type="term" value="F:histone H3K36 methyltransferase activity"/>
    <property type="evidence" value="ECO:0007669"/>
    <property type="project" value="InterPro"/>
</dbReference>
<dbReference type="InterPro" id="IPR044437">
    <property type="entry name" value="SETD2/Set2_SET"/>
</dbReference>
<reference evidence="16 17" key="1">
    <citation type="journal article" date="2024" name="Nat. Commun.">
        <title>Phylogenomics reveals the evolutionary origins of lichenization in chlorophyte algae.</title>
        <authorList>
            <person name="Puginier C."/>
            <person name="Libourel C."/>
            <person name="Otte J."/>
            <person name="Skaloud P."/>
            <person name="Haon M."/>
            <person name="Grisel S."/>
            <person name="Petersen M."/>
            <person name="Berrin J.G."/>
            <person name="Delaux P.M."/>
            <person name="Dal Grande F."/>
            <person name="Keller J."/>
        </authorList>
    </citation>
    <scope>NUCLEOTIDE SEQUENCE [LARGE SCALE GENOMIC DNA]</scope>
    <source>
        <strain evidence="16 17">SAG 2043</strain>
    </source>
</reference>
<gene>
    <name evidence="16" type="ORF">WJX72_004317</name>
</gene>
<feature type="compositionally biased region" description="Low complexity" evidence="11">
    <location>
        <begin position="756"/>
        <end position="769"/>
    </location>
</feature>
<dbReference type="SMART" id="SM00508">
    <property type="entry name" value="PostSET"/>
    <property type="match status" value="1"/>
</dbReference>
<evidence type="ECO:0000256" key="8">
    <source>
        <dbReference type="ARBA" id="ARBA00022771"/>
    </source>
</evidence>
<keyword evidence="8" id="KW-0863">Zinc-finger</keyword>
<dbReference type="InterPro" id="IPR050777">
    <property type="entry name" value="SET2_Histone-Lys_MeTrsfase"/>
</dbReference>
<dbReference type="Proteomes" id="UP001489004">
    <property type="component" value="Unassembled WGS sequence"/>
</dbReference>
<dbReference type="SMART" id="SM00570">
    <property type="entry name" value="AWS"/>
    <property type="match status" value="1"/>
</dbReference>
<feature type="compositionally biased region" description="Low complexity" evidence="11">
    <location>
        <begin position="802"/>
        <end position="815"/>
    </location>
</feature>
<keyword evidence="3" id="KW-0158">Chromosome</keyword>
<keyword evidence="10" id="KW-0539">Nucleus</keyword>
<dbReference type="SMART" id="SM00317">
    <property type="entry name" value="SET"/>
    <property type="match status" value="1"/>
</dbReference>
<evidence type="ECO:0000256" key="3">
    <source>
        <dbReference type="ARBA" id="ARBA00022454"/>
    </source>
</evidence>
<dbReference type="InterPro" id="IPR046341">
    <property type="entry name" value="SET_dom_sf"/>
</dbReference>
<feature type="region of interest" description="Disordered" evidence="11">
    <location>
        <begin position="493"/>
        <end position="606"/>
    </location>
</feature>
<dbReference type="PROSITE" id="PS51050">
    <property type="entry name" value="ZF_CW"/>
    <property type="match status" value="1"/>
</dbReference>
<evidence type="ECO:0000256" key="11">
    <source>
        <dbReference type="SAM" id="MobiDB-lite"/>
    </source>
</evidence>
<dbReference type="Pfam" id="PF07496">
    <property type="entry name" value="zf-CW"/>
    <property type="match status" value="1"/>
</dbReference>
<feature type="compositionally biased region" description="Basic and acidic residues" evidence="11">
    <location>
        <begin position="558"/>
        <end position="596"/>
    </location>
</feature>
<evidence type="ECO:0000259" key="13">
    <source>
        <dbReference type="PROSITE" id="PS50868"/>
    </source>
</evidence>
<dbReference type="GO" id="GO:0032259">
    <property type="term" value="P:methylation"/>
    <property type="evidence" value="ECO:0007669"/>
    <property type="project" value="UniProtKB-KW"/>
</dbReference>
<feature type="domain" description="Post-SET" evidence="13">
    <location>
        <begin position="286"/>
        <end position="302"/>
    </location>
</feature>